<dbReference type="InterPro" id="IPR026612">
    <property type="entry name" value="STRA6-like"/>
</dbReference>
<keyword evidence="5 9" id="KW-1133">Transmembrane helix</keyword>
<dbReference type="InterPro" id="IPR000742">
    <property type="entry name" value="EGF"/>
</dbReference>
<dbReference type="AlphaFoldDB" id="A0A814CI40"/>
<evidence type="ECO:0000313" key="14">
    <source>
        <dbReference type="Proteomes" id="UP000663882"/>
    </source>
</evidence>
<evidence type="ECO:0000256" key="2">
    <source>
        <dbReference type="ARBA" id="ARBA00022448"/>
    </source>
</evidence>
<dbReference type="GO" id="GO:0071939">
    <property type="term" value="P:vitamin A import into cell"/>
    <property type="evidence" value="ECO:0007669"/>
    <property type="project" value="TreeGrafter"/>
</dbReference>
<dbReference type="SUPFAM" id="SSF57196">
    <property type="entry name" value="EGF/Laminin"/>
    <property type="match status" value="1"/>
</dbReference>
<evidence type="ECO:0000256" key="5">
    <source>
        <dbReference type="ARBA" id="ARBA00022989"/>
    </source>
</evidence>
<dbReference type="CDD" id="cd00054">
    <property type="entry name" value="EGF_CA"/>
    <property type="match status" value="1"/>
</dbReference>
<feature type="disulfide bond" evidence="8">
    <location>
        <begin position="217"/>
        <end position="226"/>
    </location>
</feature>
<feature type="transmembrane region" description="Helical" evidence="9">
    <location>
        <begin position="753"/>
        <end position="773"/>
    </location>
</feature>
<dbReference type="Pfam" id="PF14752">
    <property type="entry name" value="RBP_receptor"/>
    <property type="match status" value="1"/>
</dbReference>
<evidence type="ECO:0000256" key="3">
    <source>
        <dbReference type="ARBA" id="ARBA00022475"/>
    </source>
</evidence>
<keyword evidence="6 9" id="KW-0472">Membrane</keyword>
<dbReference type="PROSITE" id="PS50026">
    <property type="entry name" value="EGF_3"/>
    <property type="match status" value="1"/>
</dbReference>
<feature type="disulfide bond" evidence="8">
    <location>
        <begin position="198"/>
        <end position="215"/>
    </location>
</feature>
<feature type="chain" id="PRO_5032658677" description="C-type lectin domain-containing protein" evidence="10">
    <location>
        <begin position="22"/>
        <end position="1149"/>
    </location>
</feature>
<dbReference type="PANTHER" id="PTHR21444">
    <property type="entry name" value="COILED-COIL DOMAIN-CONTAINING PROTEIN 180"/>
    <property type="match status" value="1"/>
</dbReference>
<evidence type="ECO:0000256" key="8">
    <source>
        <dbReference type="PROSITE-ProRule" id="PRU00076"/>
    </source>
</evidence>
<keyword evidence="4 9" id="KW-0812">Transmembrane</keyword>
<comment type="caution">
    <text evidence="8">Lacks conserved residue(s) required for the propagation of feature annotation.</text>
</comment>
<dbReference type="GO" id="GO:0005886">
    <property type="term" value="C:plasma membrane"/>
    <property type="evidence" value="ECO:0007669"/>
    <property type="project" value="UniProtKB-SubCell"/>
</dbReference>
<dbReference type="InterPro" id="IPR016186">
    <property type="entry name" value="C-type_lectin-like/link_sf"/>
</dbReference>
<evidence type="ECO:0000256" key="7">
    <source>
        <dbReference type="ARBA" id="ARBA00023170"/>
    </source>
</evidence>
<accession>A0A814CI40</accession>
<dbReference type="PANTHER" id="PTHR21444:SF15">
    <property type="entry name" value="RECEPTOR FOR RETINOL UPTAKE STRA6"/>
    <property type="match status" value="1"/>
</dbReference>
<dbReference type="GO" id="GO:0034632">
    <property type="term" value="F:retinol transmembrane transporter activity"/>
    <property type="evidence" value="ECO:0007669"/>
    <property type="project" value="InterPro"/>
</dbReference>
<dbReference type="Gene3D" id="2.10.25.10">
    <property type="entry name" value="Laminin"/>
    <property type="match status" value="1"/>
</dbReference>
<feature type="transmembrane region" description="Helical" evidence="9">
    <location>
        <begin position="508"/>
        <end position="527"/>
    </location>
</feature>
<dbReference type="InterPro" id="IPR001304">
    <property type="entry name" value="C-type_lectin-like"/>
</dbReference>
<feature type="transmembrane region" description="Helical" evidence="9">
    <location>
        <begin position="389"/>
        <end position="409"/>
    </location>
</feature>
<evidence type="ECO:0008006" key="15">
    <source>
        <dbReference type="Google" id="ProtNLM"/>
    </source>
</evidence>
<feature type="signal peptide" evidence="10">
    <location>
        <begin position="1"/>
        <end position="21"/>
    </location>
</feature>
<comment type="subcellular location">
    <subcellularLocation>
        <location evidence="1">Cell membrane</location>
        <topology evidence="1">Multi-pass membrane protein</topology>
    </subcellularLocation>
</comment>
<keyword evidence="3" id="KW-1003">Cell membrane</keyword>
<organism evidence="13 14">
    <name type="scientific">Rotaria sordida</name>
    <dbReference type="NCBI Taxonomy" id="392033"/>
    <lineage>
        <taxon>Eukaryota</taxon>
        <taxon>Metazoa</taxon>
        <taxon>Spiralia</taxon>
        <taxon>Gnathifera</taxon>
        <taxon>Rotifera</taxon>
        <taxon>Eurotatoria</taxon>
        <taxon>Bdelloidea</taxon>
        <taxon>Philodinida</taxon>
        <taxon>Philodinidae</taxon>
        <taxon>Rotaria</taxon>
    </lineage>
</organism>
<keyword evidence="2" id="KW-0813">Transport</keyword>
<dbReference type="InterPro" id="IPR016187">
    <property type="entry name" value="CTDL_fold"/>
</dbReference>
<evidence type="ECO:0000256" key="10">
    <source>
        <dbReference type="SAM" id="SignalP"/>
    </source>
</evidence>
<evidence type="ECO:0000256" key="1">
    <source>
        <dbReference type="ARBA" id="ARBA00004651"/>
    </source>
</evidence>
<sequence length="1149" mass="136568">MFQRIFYLISIFFLIINNVQTTSITKRSHEAFHVLKQAKEKVKHGIQCLPPSKYFAGSCYTYMKTLPASSWERAYNNCLSLPMIKDASLLAIESINEYEFIERELIGLKSGSESVSVYIGLRKINNTWLWSNGIPLKETPVYRFWVDNNRDILAYDCGILWLARNTSVITPAPCVEQALRPYVCKQIIDRCYNHSSNCGKYGKCINLPLINSHKCQCRFFYTGDQCEKWSSQGLQVIIGGVIIVIAFIVLYIINFDRSEDSWSFRKSTYEQYQIVSMCARNQSNFTRQSSKNVDHVISNSHLINSSTPKEKHHRYTSSSIQLDECKLQYSFFLNIRNLFFKQKRFILIILSIILTIVICMIIINAQNYIKKILSYSTRLFQFCILYENNYYHNLLTLPIALVIILLIIINQTRKEYYQLNKEKFSIYIPIPFNPFSKINRFDTMILCGIVSHEILEIIEEIFLKTTQIKLLTITGPLFDLIRQIGLIIIIGLRYYPIYSIIEISHDNILYYILCSFYMWLDLILRIFEQVFCININSLIRTWKKFEQFKNELNTKYESNSLTMTTSTMFMPEYEDIHSEVFRGGFHHRIRDRLSFRGTKSIITTTIASTIQPSSISLHSLNWSSIDLNISMLIHHNNSQSTFDQFGIDHSIICVLKYAPYYLCLTYICFRLTYLLIINIYHLFLSCDNRTNSIKKSLKHIYHKPINSSREILSNEYYYVRHLFKKSFKILIKNPKKYSLFKILLYKIYRPNKYFYYSKQILNIYMIAFMLIYYLTFNILQNGFNLIEKFYSFTLIPLLILYDEFDLPEPKLFNLKYEMIFACLLTAIIYFIQLLFGMKNYQKHMLDAYKGIFIDIPPRSAFKNIRFMSKNIHYPGYCIAYLIIGYIIIGNILFFIFITLHVLFKHLFLIEEFAKIFIPILVIYLITFIIQWFLSRTFFLQKHGKTMILKNLRIYYLFTYFNFFFDCFLGIISCIFRLSKAWITNFGFLPRLDYCILGRSLEKMDSGFISYASFIHMECLHTHPVLVYFCSIVNEHINKRYQYLRTSKQDIYLYTKQQQIIFRWWLAITLNRNRQLIQLRKSQLMYLQISRIESFNELFEKKLLKNFQQSKIITKNHERINSNTIIRNHTTTCTTLLLDVDEQDNRKSSF</sequence>
<keyword evidence="8" id="KW-1015">Disulfide bond</keyword>
<feature type="transmembrane region" description="Helical" evidence="9">
    <location>
        <begin position="234"/>
        <end position="253"/>
    </location>
</feature>
<keyword evidence="7" id="KW-0675">Receptor</keyword>
<evidence type="ECO:0000259" key="12">
    <source>
        <dbReference type="PROSITE" id="PS50041"/>
    </source>
</evidence>
<dbReference type="SMART" id="SM00034">
    <property type="entry name" value="CLECT"/>
    <property type="match status" value="1"/>
</dbReference>
<dbReference type="Gene3D" id="3.10.100.10">
    <property type="entry name" value="Mannose-Binding Protein A, subunit A"/>
    <property type="match status" value="1"/>
</dbReference>
<keyword evidence="10" id="KW-0732">Signal</keyword>
<dbReference type="SUPFAM" id="SSF56436">
    <property type="entry name" value="C-type lectin-like"/>
    <property type="match status" value="1"/>
</dbReference>
<dbReference type="PROSITE" id="PS00022">
    <property type="entry name" value="EGF_1"/>
    <property type="match status" value="1"/>
</dbReference>
<feature type="transmembrane region" description="Helical" evidence="9">
    <location>
        <begin position="345"/>
        <end position="369"/>
    </location>
</feature>
<feature type="transmembrane region" description="Helical" evidence="9">
    <location>
        <begin position="953"/>
        <end position="977"/>
    </location>
</feature>
<feature type="domain" description="EGF-like" evidence="11">
    <location>
        <begin position="187"/>
        <end position="227"/>
    </location>
</feature>
<proteinExistence type="predicted"/>
<feature type="transmembrane region" description="Helical" evidence="9">
    <location>
        <begin position="660"/>
        <end position="683"/>
    </location>
</feature>
<dbReference type="PROSITE" id="PS50041">
    <property type="entry name" value="C_TYPE_LECTIN_2"/>
    <property type="match status" value="1"/>
</dbReference>
<dbReference type="OrthoDB" id="2376984at2759"/>
<name>A0A814CI40_9BILA</name>
<feature type="transmembrane region" description="Helical" evidence="9">
    <location>
        <begin position="477"/>
        <end position="496"/>
    </location>
</feature>
<evidence type="ECO:0000313" key="13">
    <source>
        <dbReference type="EMBL" id="CAF0940407.1"/>
    </source>
</evidence>
<reference evidence="13" key="1">
    <citation type="submission" date="2021-02" db="EMBL/GenBank/DDBJ databases">
        <authorList>
            <person name="Nowell W R."/>
        </authorList>
    </citation>
    <scope>NUCLEOTIDE SEQUENCE</scope>
</reference>
<gene>
    <name evidence="13" type="ORF">RFH988_LOCUS11048</name>
</gene>
<dbReference type="GO" id="GO:0038023">
    <property type="term" value="F:signaling receptor activity"/>
    <property type="evidence" value="ECO:0007669"/>
    <property type="project" value="InterPro"/>
</dbReference>
<feature type="domain" description="C-type lectin" evidence="12">
    <location>
        <begin position="55"/>
        <end position="160"/>
    </location>
</feature>
<feature type="transmembrane region" description="Helical" evidence="9">
    <location>
        <begin position="877"/>
        <end position="903"/>
    </location>
</feature>
<evidence type="ECO:0000259" key="11">
    <source>
        <dbReference type="PROSITE" id="PS50026"/>
    </source>
</evidence>
<evidence type="ECO:0000256" key="4">
    <source>
        <dbReference type="ARBA" id="ARBA00022692"/>
    </source>
</evidence>
<feature type="transmembrane region" description="Helical" evidence="9">
    <location>
        <begin position="915"/>
        <end position="933"/>
    </location>
</feature>
<evidence type="ECO:0000256" key="6">
    <source>
        <dbReference type="ARBA" id="ARBA00023136"/>
    </source>
</evidence>
<keyword evidence="8" id="KW-0245">EGF-like domain</keyword>
<evidence type="ECO:0000256" key="9">
    <source>
        <dbReference type="SAM" id="Phobius"/>
    </source>
</evidence>
<dbReference type="EMBL" id="CAJNOO010000427">
    <property type="protein sequence ID" value="CAF0940407.1"/>
    <property type="molecule type" value="Genomic_DNA"/>
</dbReference>
<protein>
    <recommendedName>
        <fullName evidence="15">C-type lectin domain-containing protein</fullName>
    </recommendedName>
</protein>
<comment type="caution">
    <text evidence="13">The sequence shown here is derived from an EMBL/GenBank/DDBJ whole genome shotgun (WGS) entry which is preliminary data.</text>
</comment>
<feature type="transmembrane region" description="Helical" evidence="9">
    <location>
        <begin position="816"/>
        <end position="835"/>
    </location>
</feature>
<dbReference type="Proteomes" id="UP000663882">
    <property type="component" value="Unassembled WGS sequence"/>
</dbReference>
<feature type="transmembrane region" description="Helical" evidence="9">
    <location>
        <begin position="785"/>
        <end position="804"/>
    </location>
</feature>